<evidence type="ECO:0000313" key="1">
    <source>
        <dbReference type="EMBL" id="EFH93650.1"/>
    </source>
</evidence>
<name>D6S6E6_FINMA</name>
<comment type="caution">
    <text evidence="1">The sequence shown here is derived from an EMBL/GenBank/DDBJ whole genome shotgun (WGS) entry which is preliminary data.</text>
</comment>
<dbReference type="Proteomes" id="UP000004063">
    <property type="component" value="Chromosome"/>
</dbReference>
<accession>D6S6E6</accession>
<dbReference type="HOGENOM" id="CLU_3290003_0_0_9"/>
<reference evidence="1" key="1">
    <citation type="submission" date="2010-05" db="EMBL/GenBank/DDBJ databases">
        <authorList>
            <person name="Muzny D."/>
            <person name="Qin X."/>
            <person name="Buhay C."/>
            <person name="Dugan-Rocha S."/>
            <person name="Ding Y."/>
            <person name="Chen G."/>
            <person name="Hawes A."/>
            <person name="Holder M."/>
            <person name="Jhangiani S."/>
            <person name="Johnson A."/>
            <person name="Khan Z."/>
            <person name="Li Z."/>
            <person name="Liu W."/>
            <person name="Liu X."/>
            <person name="Perez L."/>
            <person name="Shen H."/>
            <person name="Wang Q."/>
            <person name="Watt J."/>
            <person name="Xi L."/>
            <person name="Xin Y."/>
            <person name="Zhou J."/>
            <person name="Deng J."/>
            <person name="Jiang H."/>
            <person name="Liu Y."/>
            <person name="Qu J."/>
            <person name="Song X.-Z."/>
            <person name="Zhang L."/>
            <person name="Villasana D."/>
            <person name="Johnson A."/>
            <person name="Liu J."/>
            <person name="Liyanage D."/>
            <person name="Lorensuhewa L."/>
            <person name="Robinson T."/>
            <person name="Song A."/>
            <person name="Song B.-B."/>
            <person name="Dinh H."/>
            <person name="Thornton R."/>
            <person name="Coyle M."/>
            <person name="Francisco L."/>
            <person name="Jackson L."/>
            <person name="Javaid M."/>
            <person name="Korchina V."/>
            <person name="Kovar C."/>
            <person name="Mata R."/>
            <person name="Mathew T."/>
            <person name="Ngo R."/>
            <person name="Nguyen L."/>
            <person name="Nguyen N."/>
            <person name="Okwuonu G."/>
            <person name="Ongeri F."/>
            <person name="Pham C."/>
            <person name="Simmons D."/>
            <person name="Wilczek-Boney K."/>
            <person name="Hale W."/>
            <person name="Jakkamsetti A."/>
            <person name="Pham P."/>
            <person name="Ruth R."/>
            <person name="San Lucas F."/>
            <person name="Warren J."/>
            <person name="Zhang J."/>
            <person name="Zhao Z."/>
            <person name="Zhou C."/>
            <person name="Zhu D."/>
            <person name="Lee S."/>
            <person name="Bess C."/>
            <person name="Blankenburg K."/>
            <person name="Forbes L."/>
            <person name="Fu Q."/>
            <person name="Gubbala S."/>
            <person name="Hirani K."/>
            <person name="Jayaseelan J.C."/>
            <person name="Lara F."/>
            <person name="Munidasa M."/>
            <person name="Palculict T."/>
            <person name="Patil S."/>
            <person name="Pu L.-L."/>
            <person name="Saada N."/>
            <person name="Tang L."/>
            <person name="Weissenberger G."/>
            <person name="Zhu Y."/>
            <person name="Hemphill L."/>
            <person name="Shang Y."/>
            <person name="Youmans B."/>
            <person name="Ayvaz T."/>
            <person name="Ross M."/>
            <person name="Santibanez J."/>
            <person name="Aqrawi P."/>
            <person name="Gross S."/>
            <person name="Joshi V."/>
            <person name="Fowler G."/>
            <person name="Nazareth L."/>
            <person name="Reid J."/>
            <person name="Worley K."/>
            <person name="Petrosino J."/>
            <person name="Highlander S."/>
            <person name="Gibbs R."/>
        </authorList>
    </citation>
    <scope>NUCLEOTIDE SEQUENCE [LARGE SCALE GENOMIC DNA]</scope>
    <source>
        <strain evidence="1">ATCC 53516</strain>
    </source>
</reference>
<protein>
    <submittedName>
        <fullName evidence="1">Uncharacterized protein</fullName>
    </submittedName>
</protein>
<gene>
    <name evidence="1" type="ORF">HMPREF0391_10018</name>
</gene>
<dbReference type="AlphaFoldDB" id="D6S6E6"/>
<proteinExistence type="predicted"/>
<dbReference type="EMBL" id="ACHM02000001">
    <property type="protein sequence ID" value="EFH93650.1"/>
    <property type="molecule type" value="Genomic_DNA"/>
</dbReference>
<organism evidence="1">
    <name type="scientific">Finegoldia magna ATCC 53516</name>
    <dbReference type="NCBI Taxonomy" id="525282"/>
    <lineage>
        <taxon>Bacteria</taxon>
        <taxon>Bacillati</taxon>
        <taxon>Bacillota</taxon>
        <taxon>Tissierellia</taxon>
        <taxon>Tissierellales</taxon>
        <taxon>Peptoniphilaceae</taxon>
        <taxon>Finegoldia</taxon>
    </lineage>
</organism>
<dbReference type="STRING" id="525282.HMPREF0391_10018"/>
<sequence>MVFFFGKRKIFIKITKKLQKLISFILTVPIVNIKVSNTLA</sequence>